<feature type="compositionally biased region" description="Basic and acidic residues" evidence="1">
    <location>
        <begin position="84"/>
        <end position="96"/>
    </location>
</feature>
<protein>
    <submittedName>
        <fullName evidence="2">Uncharacterized protein</fullName>
    </submittedName>
</protein>
<evidence type="ECO:0000313" key="3">
    <source>
        <dbReference type="Proteomes" id="UP000748025"/>
    </source>
</evidence>
<evidence type="ECO:0000313" key="2">
    <source>
        <dbReference type="EMBL" id="KAG6012997.1"/>
    </source>
</evidence>
<reference evidence="2" key="1">
    <citation type="journal article" date="2020" name="bioRxiv">
        <title>Whole genome comparisons of ergot fungi reveals the divergence and evolution of species within the genus Claviceps are the result of varying mechanisms driving genome evolution and host range expansion.</title>
        <authorList>
            <person name="Wyka S.A."/>
            <person name="Mondo S.J."/>
            <person name="Liu M."/>
            <person name="Dettman J."/>
            <person name="Nalam V."/>
            <person name="Broders K.D."/>
        </authorList>
    </citation>
    <scope>NUCLEOTIDE SEQUENCE</scope>
    <source>
        <strain evidence="2">CCC 602</strain>
    </source>
</reference>
<accession>A0A9P7NCN2</accession>
<name>A0A9P7NCN2_9HYPO</name>
<comment type="caution">
    <text evidence="2">The sequence shown here is derived from an EMBL/GenBank/DDBJ whole genome shotgun (WGS) entry which is preliminary data.</text>
</comment>
<gene>
    <name evidence="2" type="ORF">E4U43_007526</name>
</gene>
<feature type="region of interest" description="Disordered" evidence="1">
    <location>
        <begin position="79"/>
        <end position="113"/>
    </location>
</feature>
<evidence type="ECO:0000256" key="1">
    <source>
        <dbReference type="SAM" id="MobiDB-lite"/>
    </source>
</evidence>
<keyword evidence="3" id="KW-1185">Reference proteome</keyword>
<dbReference type="AlphaFoldDB" id="A0A9P7NCN2"/>
<dbReference type="Proteomes" id="UP000748025">
    <property type="component" value="Unassembled WGS sequence"/>
</dbReference>
<organism evidence="2 3">
    <name type="scientific">Claviceps pusilla</name>
    <dbReference type="NCBI Taxonomy" id="123648"/>
    <lineage>
        <taxon>Eukaryota</taxon>
        <taxon>Fungi</taxon>
        <taxon>Dikarya</taxon>
        <taxon>Ascomycota</taxon>
        <taxon>Pezizomycotina</taxon>
        <taxon>Sordariomycetes</taxon>
        <taxon>Hypocreomycetidae</taxon>
        <taxon>Hypocreales</taxon>
        <taxon>Clavicipitaceae</taxon>
        <taxon>Claviceps</taxon>
    </lineage>
</organism>
<sequence length="113" mass="12643">MSFSLLKGDPKSGDLKVVKQTNDLNVFNSREGPACLRCREQKNCIYPNDPSNCPAWDGQSGQYPDHSLNYQVWDGQSGISSYEVTKEEKSPDEEKTSNMATGLWDHTTSAPRK</sequence>
<proteinExistence type="predicted"/>
<dbReference type="EMBL" id="SRPW01000669">
    <property type="protein sequence ID" value="KAG6012997.1"/>
    <property type="molecule type" value="Genomic_DNA"/>
</dbReference>